<dbReference type="EMBL" id="UOFN01000051">
    <property type="protein sequence ID" value="VAW75817.1"/>
    <property type="molecule type" value="Genomic_DNA"/>
</dbReference>
<gene>
    <name evidence="2" type="ORF">MNBD_GAMMA15-2501</name>
</gene>
<feature type="domain" description="HDOD" evidence="1">
    <location>
        <begin position="23"/>
        <end position="232"/>
    </location>
</feature>
<protein>
    <recommendedName>
        <fullName evidence="1">HDOD domain-containing protein</fullName>
    </recommendedName>
</protein>
<accession>A0A3B0YJV9</accession>
<sequence>MSVIADPEQRRVIEARIEQVYELPPMPELGRRILELQADPNADARKLAEIVQLDPSMAAQVIRYASSSYYGYAGRVTNIQDAISRVLGYDMVFNLALGLASGRSFRVPDEGPLGLTRFWEHAVCTAAMVQHLGAALPEPIRPPAGFAWLCGLLHDFGLLLLGHLFPPEFRLLNKLAAAHPELTVDELEQGLLGMGEAQDLLSLGHARIGAWLMDVWKMPDTLVVALLEHHNADYRGDYEVMVHLVQLGDALVRSMGAEPEQLSMPEHSLTVLHLLPAEVQKIAHEVGESRDDLASLSGMLVTAS</sequence>
<dbReference type="Gene3D" id="1.10.3210.10">
    <property type="entry name" value="Hypothetical protein af1432"/>
    <property type="match status" value="1"/>
</dbReference>
<dbReference type="InterPro" id="IPR013976">
    <property type="entry name" value="HDOD"/>
</dbReference>
<dbReference type="PROSITE" id="PS51833">
    <property type="entry name" value="HDOD"/>
    <property type="match status" value="1"/>
</dbReference>
<evidence type="ECO:0000259" key="1">
    <source>
        <dbReference type="PROSITE" id="PS51833"/>
    </source>
</evidence>
<dbReference type="SUPFAM" id="SSF109604">
    <property type="entry name" value="HD-domain/PDEase-like"/>
    <property type="match status" value="1"/>
</dbReference>
<dbReference type="Pfam" id="PF08668">
    <property type="entry name" value="HDOD"/>
    <property type="match status" value="1"/>
</dbReference>
<reference evidence="2" key="1">
    <citation type="submission" date="2018-06" db="EMBL/GenBank/DDBJ databases">
        <authorList>
            <person name="Zhirakovskaya E."/>
        </authorList>
    </citation>
    <scope>NUCLEOTIDE SEQUENCE</scope>
</reference>
<dbReference type="PANTHER" id="PTHR33525:SF3">
    <property type="entry name" value="RIBONUCLEASE Y"/>
    <property type="match status" value="1"/>
</dbReference>
<name>A0A3B0YJV9_9ZZZZ</name>
<dbReference type="PANTHER" id="PTHR33525">
    <property type="match status" value="1"/>
</dbReference>
<organism evidence="2">
    <name type="scientific">hydrothermal vent metagenome</name>
    <dbReference type="NCBI Taxonomy" id="652676"/>
    <lineage>
        <taxon>unclassified sequences</taxon>
        <taxon>metagenomes</taxon>
        <taxon>ecological metagenomes</taxon>
    </lineage>
</organism>
<dbReference type="InterPro" id="IPR052340">
    <property type="entry name" value="RNase_Y/CdgJ"/>
</dbReference>
<dbReference type="AlphaFoldDB" id="A0A3B0YJV9"/>
<proteinExistence type="predicted"/>
<evidence type="ECO:0000313" key="2">
    <source>
        <dbReference type="EMBL" id="VAW75817.1"/>
    </source>
</evidence>